<organism evidence="1 2">
    <name type="scientific">Gimesia maris</name>
    <dbReference type="NCBI Taxonomy" id="122"/>
    <lineage>
        <taxon>Bacteria</taxon>
        <taxon>Pseudomonadati</taxon>
        <taxon>Planctomycetota</taxon>
        <taxon>Planctomycetia</taxon>
        <taxon>Planctomycetales</taxon>
        <taxon>Planctomycetaceae</taxon>
        <taxon>Gimesia</taxon>
    </lineage>
</organism>
<dbReference type="Proteomes" id="UP000263642">
    <property type="component" value="Unassembled WGS sequence"/>
</dbReference>
<protein>
    <recommendedName>
        <fullName evidence="3">Nucleotidyltransferase</fullName>
    </recommendedName>
</protein>
<accession>A0A3D3R813</accession>
<reference evidence="1 2" key="1">
    <citation type="journal article" date="2018" name="Nat. Biotechnol.">
        <title>A standardized bacterial taxonomy based on genome phylogeny substantially revises the tree of life.</title>
        <authorList>
            <person name="Parks D.H."/>
            <person name="Chuvochina M."/>
            <person name="Waite D.W."/>
            <person name="Rinke C."/>
            <person name="Skarshewski A."/>
            <person name="Chaumeil P.A."/>
            <person name="Hugenholtz P."/>
        </authorList>
    </citation>
    <scope>NUCLEOTIDE SEQUENCE [LARGE SCALE GENOMIC DNA]</scope>
    <source>
        <strain evidence="1">UBA9375</strain>
    </source>
</reference>
<dbReference type="EMBL" id="DQAY01000115">
    <property type="protein sequence ID" value="HCO24983.1"/>
    <property type="molecule type" value="Genomic_DNA"/>
</dbReference>
<comment type="caution">
    <text evidence="1">The sequence shown here is derived from an EMBL/GenBank/DDBJ whole genome shotgun (WGS) entry which is preliminary data.</text>
</comment>
<evidence type="ECO:0008006" key="3">
    <source>
        <dbReference type="Google" id="ProtNLM"/>
    </source>
</evidence>
<gene>
    <name evidence="1" type="ORF">DIT97_18885</name>
</gene>
<dbReference type="AlphaFoldDB" id="A0A3D3R813"/>
<evidence type="ECO:0000313" key="2">
    <source>
        <dbReference type="Proteomes" id="UP000263642"/>
    </source>
</evidence>
<proteinExistence type="predicted"/>
<name>A0A3D3R813_9PLAN</name>
<evidence type="ECO:0000313" key="1">
    <source>
        <dbReference type="EMBL" id="HCO24983.1"/>
    </source>
</evidence>
<sequence>MRGFELDYDHRLQDLIARRTAPVEIKAKSTRFGQATVENQYYQASPIYEVYNQLGKEGSAIRYTVGAMARIDPRYTEITYDQGNRVKKQLDRTLLAKNAACDFEYQGSVTNDTHIKSYSDIDLLAITQRFWTLEPPQKPTHPYEGNPFDDLNEIRSISCDCLDSAFPKAKVDSSGSKSISISGGSLSRKIDIVPANWYDTNQYAKMQAKRFRAIQVLDIKLGERVKNMPFFHNYCIMIRNKRTVGGLCKVIRLMKSLKYDSDSISLSSYDLAAIGYNMPEPQLTTFPGGEVALLARLKTYLDSLKANPLLCTEMLVPDESRKVFEPGHATREGLDELRDEVDDLVDAVSQNLQKSFTKLFEARLVY</sequence>